<dbReference type="Proteomes" id="UP000035740">
    <property type="component" value="Unassembled WGS sequence"/>
</dbReference>
<dbReference type="EMBL" id="KQ103332">
    <property type="protein sequence ID" value="KMS93379.1"/>
    <property type="molecule type" value="Genomic_DNA"/>
</dbReference>
<keyword evidence="2" id="KW-1185">Reference proteome</keyword>
<gene>
    <name evidence="1" type="ORF">BVRB_032080</name>
</gene>
<dbReference type="AlphaFoldDB" id="A0A0J8AWZ7"/>
<name>A0A0J8AWZ7_BETVV</name>
<evidence type="ECO:0000313" key="1">
    <source>
        <dbReference type="EMBL" id="KMS93379.1"/>
    </source>
</evidence>
<sequence length="123" mass="13722">MTGAHVATLTLNPNHDIAASASGALHRFALRTPQTNLLLSLYSLIDVLAKIFHDDLSTQIRIMSNVKVMLASYDELIILNGTPDILVPFECWIAVRHHLEGVCLLWLLHPESWVRKEACGLLQ</sequence>
<protein>
    <submittedName>
        <fullName evidence="1">Uncharacterized protein</fullName>
    </submittedName>
</protein>
<organism evidence="1 2">
    <name type="scientific">Beta vulgaris subsp. vulgaris</name>
    <name type="common">Beet</name>
    <dbReference type="NCBI Taxonomy" id="3555"/>
    <lineage>
        <taxon>Eukaryota</taxon>
        <taxon>Viridiplantae</taxon>
        <taxon>Streptophyta</taxon>
        <taxon>Embryophyta</taxon>
        <taxon>Tracheophyta</taxon>
        <taxon>Spermatophyta</taxon>
        <taxon>Magnoliopsida</taxon>
        <taxon>eudicotyledons</taxon>
        <taxon>Gunneridae</taxon>
        <taxon>Pentapetalae</taxon>
        <taxon>Caryophyllales</taxon>
        <taxon>Chenopodiaceae</taxon>
        <taxon>Betoideae</taxon>
        <taxon>Beta</taxon>
    </lineage>
</organism>
<feature type="non-terminal residue" evidence="1">
    <location>
        <position position="123"/>
    </location>
</feature>
<dbReference type="OrthoDB" id="18116at2759"/>
<evidence type="ECO:0000313" key="2">
    <source>
        <dbReference type="Proteomes" id="UP000035740"/>
    </source>
</evidence>
<reference evidence="1 2" key="1">
    <citation type="journal article" date="2014" name="Nature">
        <title>The genome of the recently domesticated crop plant sugar beet (Beta vulgaris).</title>
        <authorList>
            <person name="Dohm J.C."/>
            <person name="Minoche A.E."/>
            <person name="Holtgrawe D."/>
            <person name="Capella-Gutierrez S."/>
            <person name="Zakrzewski F."/>
            <person name="Tafer H."/>
            <person name="Rupp O."/>
            <person name="Sorensen T.R."/>
            <person name="Stracke R."/>
            <person name="Reinhardt R."/>
            <person name="Goesmann A."/>
            <person name="Kraft T."/>
            <person name="Schulz B."/>
            <person name="Stadler P.F."/>
            <person name="Schmidt T."/>
            <person name="Gabaldon T."/>
            <person name="Lehrach H."/>
            <person name="Weisshaar B."/>
            <person name="Himmelbauer H."/>
        </authorList>
    </citation>
    <scope>NUCLEOTIDE SEQUENCE [LARGE SCALE GENOMIC DNA]</scope>
    <source>
        <tissue evidence="1">Taproot</tissue>
    </source>
</reference>
<proteinExistence type="predicted"/>
<accession>A0A0J8AWZ7</accession>
<dbReference type="Gramene" id="KMS93379">
    <property type="protein sequence ID" value="KMS93379"/>
    <property type="gene ID" value="BVRB_032080"/>
</dbReference>